<protein>
    <submittedName>
        <fullName evidence="4">GNAT family N-acetyltransferase</fullName>
    </submittedName>
</protein>
<keyword evidence="5" id="KW-1185">Reference proteome</keyword>
<reference evidence="4" key="1">
    <citation type="submission" date="2019-11" db="EMBL/GenBank/DDBJ databases">
        <authorList>
            <person name="Li J."/>
        </authorList>
    </citation>
    <scope>NUCLEOTIDE SEQUENCE</scope>
    <source>
        <strain evidence="4">B6B</strain>
    </source>
</reference>
<dbReference type="GO" id="GO:0016747">
    <property type="term" value="F:acyltransferase activity, transferring groups other than amino-acyl groups"/>
    <property type="evidence" value="ECO:0007669"/>
    <property type="project" value="InterPro"/>
</dbReference>
<dbReference type="SUPFAM" id="SSF55729">
    <property type="entry name" value="Acyl-CoA N-acyltransferases (Nat)"/>
    <property type="match status" value="1"/>
</dbReference>
<dbReference type="InterPro" id="IPR000182">
    <property type="entry name" value="GNAT_dom"/>
</dbReference>
<evidence type="ECO:0000256" key="2">
    <source>
        <dbReference type="ARBA" id="ARBA00023315"/>
    </source>
</evidence>
<dbReference type="InterPro" id="IPR016181">
    <property type="entry name" value="Acyl_CoA_acyltransferase"/>
</dbReference>
<evidence type="ECO:0000256" key="1">
    <source>
        <dbReference type="ARBA" id="ARBA00022679"/>
    </source>
</evidence>
<dbReference type="OrthoDB" id="9790865at2"/>
<dbReference type="AlphaFoldDB" id="A0A6A8DMK2"/>
<accession>A0A6A8DMK2</accession>
<keyword evidence="1 4" id="KW-0808">Transferase</keyword>
<gene>
    <name evidence="4" type="ORF">GH741_20570</name>
</gene>
<evidence type="ECO:0000259" key="3">
    <source>
        <dbReference type="PROSITE" id="PS51186"/>
    </source>
</evidence>
<dbReference type="Pfam" id="PF00583">
    <property type="entry name" value="Acetyltransf_1"/>
    <property type="match status" value="1"/>
</dbReference>
<name>A0A6A8DMK2_9BACI</name>
<keyword evidence="2" id="KW-0012">Acyltransferase</keyword>
<proteinExistence type="predicted"/>
<evidence type="ECO:0000313" key="4">
    <source>
        <dbReference type="EMBL" id="MRH45041.1"/>
    </source>
</evidence>
<dbReference type="Gene3D" id="3.40.630.30">
    <property type="match status" value="1"/>
</dbReference>
<dbReference type="PANTHER" id="PTHR43420">
    <property type="entry name" value="ACETYLTRANSFERASE"/>
    <property type="match status" value="1"/>
</dbReference>
<feature type="domain" description="N-acetyltransferase" evidence="3">
    <location>
        <begin position="6"/>
        <end position="165"/>
    </location>
</feature>
<dbReference type="EMBL" id="WJNG01000023">
    <property type="protein sequence ID" value="MRH45041.1"/>
    <property type="molecule type" value="Genomic_DNA"/>
</dbReference>
<dbReference type="PROSITE" id="PS51186">
    <property type="entry name" value="GNAT"/>
    <property type="match status" value="1"/>
</dbReference>
<evidence type="ECO:0000313" key="5">
    <source>
        <dbReference type="Proteomes" id="UP000799092"/>
    </source>
</evidence>
<organism evidence="4 5">
    <name type="scientific">Aquibacillus halophilus</name>
    <dbReference type="NCBI Taxonomy" id="930132"/>
    <lineage>
        <taxon>Bacteria</taxon>
        <taxon>Bacillati</taxon>
        <taxon>Bacillota</taxon>
        <taxon>Bacilli</taxon>
        <taxon>Bacillales</taxon>
        <taxon>Bacillaceae</taxon>
        <taxon>Aquibacillus</taxon>
    </lineage>
</organism>
<dbReference type="InterPro" id="IPR050680">
    <property type="entry name" value="YpeA/RimI_acetyltransf"/>
</dbReference>
<comment type="caution">
    <text evidence="4">The sequence shown here is derived from an EMBL/GenBank/DDBJ whole genome shotgun (WGS) entry which is preliminary data.</text>
</comment>
<sequence length="165" mass="18459">MALVEYKIRLGTKNDISFLWEMLYQAIYVQEGQERPSREVLNHPVIKKYLDDWGRKGDKAFIAYDSETTPVGAIWIRVFDESSPTYGYIDSETPVLSMAILPNYRGQGIGTLLLSTLLNSTKATGVKSLSLSVDPSNPALRLYKKMGFVKVGVNGTSWDMKATLT</sequence>
<dbReference type="CDD" id="cd04301">
    <property type="entry name" value="NAT_SF"/>
    <property type="match status" value="1"/>
</dbReference>
<dbReference type="Proteomes" id="UP000799092">
    <property type="component" value="Unassembled WGS sequence"/>
</dbReference>